<evidence type="ECO:0000256" key="16">
    <source>
        <dbReference type="ARBA" id="ARBA00047594"/>
    </source>
</evidence>
<evidence type="ECO:0000313" key="18">
    <source>
        <dbReference type="EMBL" id="PSL43282.1"/>
    </source>
</evidence>
<dbReference type="EMBL" id="PYAV01000011">
    <property type="protein sequence ID" value="PSL43282.1"/>
    <property type="molecule type" value="Genomic_DNA"/>
</dbReference>
<dbReference type="GO" id="GO:0009252">
    <property type="term" value="P:peptidoglycan biosynthetic process"/>
    <property type="evidence" value="ECO:0007669"/>
    <property type="project" value="UniProtKB-KW"/>
</dbReference>
<keyword evidence="9 17" id="KW-0573">Peptidoglycan synthesis</keyword>
<dbReference type="RefSeq" id="WP_106589423.1">
    <property type="nucleotide sequence ID" value="NZ_PYAV01000011.1"/>
</dbReference>
<dbReference type="GO" id="GO:0008360">
    <property type="term" value="P:regulation of cell shape"/>
    <property type="evidence" value="ECO:0007669"/>
    <property type="project" value="UniProtKB-KW"/>
</dbReference>
<gene>
    <name evidence="17" type="primary">uppP</name>
    <name evidence="18" type="ORF">B0H94_111107</name>
</gene>
<evidence type="ECO:0000256" key="11">
    <source>
        <dbReference type="ARBA" id="ARBA00023136"/>
    </source>
</evidence>
<keyword evidence="13 17" id="KW-0961">Cell wall biogenesis/degradation</keyword>
<dbReference type="GO" id="GO:0005886">
    <property type="term" value="C:plasma membrane"/>
    <property type="evidence" value="ECO:0007669"/>
    <property type="project" value="UniProtKB-SubCell"/>
</dbReference>
<evidence type="ECO:0000256" key="15">
    <source>
        <dbReference type="ARBA" id="ARBA00032932"/>
    </source>
</evidence>
<evidence type="ECO:0000256" key="3">
    <source>
        <dbReference type="ARBA" id="ARBA00012374"/>
    </source>
</evidence>
<keyword evidence="5 17" id="KW-1003">Cell membrane</keyword>
<feature type="transmembrane region" description="Helical" evidence="17">
    <location>
        <begin position="80"/>
        <end position="105"/>
    </location>
</feature>
<dbReference type="GO" id="GO:0071555">
    <property type="term" value="P:cell wall organization"/>
    <property type="evidence" value="ECO:0007669"/>
    <property type="project" value="UniProtKB-KW"/>
</dbReference>
<keyword evidence="19" id="KW-1185">Reference proteome</keyword>
<keyword evidence="10 17" id="KW-1133">Transmembrane helix</keyword>
<evidence type="ECO:0000256" key="17">
    <source>
        <dbReference type="HAMAP-Rule" id="MF_01006"/>
    </source>
</evidence>
<evidence type="ECO:0000256" key="14">
    <source>
        <dbReference type="ARBA" id="ARBA00032707"/>
    </source>
</evidence>
<proteinExistence type="inferred from homology"/>
<feature type="transmembrane region" description="Helical" evidence="17">
    <location>
        <begin position="218"/>
        <end position="242"/>
    </location>
</feature>
<keyword evidence="8 17" id="KW-0133">Cell shape</keyword>
<evidence type="ECO:0000256" key="7">
    <source>
        <dbReference type="ARBA" id="ARBA00022801"/>
    </source>
</evidence>
<evidence type="ECO:0000256" key="4">
    <source>
        <dbReference type="ARBA" id="ARBA00021581"/>
    </source>
</evidence>
<organism evidence="18 19">
    <name type="scientific">Salsuginibacillus halophilus</name>
    <dbReference type="NCBI Taxonomy" id="517424"/>
    <lineage>
        <taxon>Bacteria</taxon>
        <taxon>Bacillati</taxon>
        <taxon>Bacillota</taxon>
        <taxon>Bacilli</taxon>
        <taxon>Bacillales</taxon>
        <taxon>Bacillaceae</taxon>
        <taxon>Salsuginibacillus</taxon>
    </lineage>
</organism>
<keyword evidence="7 17" id="KW-0378">Hydrolase</keyword>
<comment type="caution">
    <text evidence="18">The sequence shown here is derived from an EMBL/GenBank/DDBJ whole genome shotgun (WGS) entry which is preliminary data.</text>
</comment>
<evidence type="ECO:0000256" key="5">
    <source>
        <dbReference type="ARBA" id="ARBA00022475"/>
    </source>
</evidence>
<feature type="transmembrane region" description="Helical" evidence="17">
    <location>
        <begin position="6"/>
        <end position="29"/>
    </location>
</feature>
<evidence type="ECO:0000313" key="19">
    <source>
        <dbReference type="Proteomes" id="UP000242310"/>
    </source>
</evidence>
<evidence type="ECO:0000256" key="1">
    <source>
        <dbReference type="ARBA" id="ARBA00004651"/>
    </source>
</evidence>
<sequence>MSFFEAVLFGLVQGLTEFLPISSTAHIVILQLTFGYTFPGLSFEILLHLSSIAAVLVYFHRDVRSLVVSAFRYLFLRDAAAKPGALLCVYLIVATGVTAVFGLLLKPLVENSMKTPLFVAGALLVTAAALVVIDKKAAGTRTEAAMTARDAWWIGLGQTLAVLPGISRSGATLLTALALGIERDTAVRFSFLLALPVILGSTVLALEDLQSTAFAAHGWAPLATALVTAFCFSLLSIAWLIRWVRRQKLVYFAVYCAALAVVVLVFFEHDHVIEVYSPEAFTEVDAPDSSD</sequence>
<accession>A0A2P8HAP3</accession>
<comment type="similarity">
    <text evidence="2 17">Belongs to the UppP family.</text>
</comment>
<dbReference type="HAMAP" id="MF_01006">
    <property type="entry name" value="Undec_diphosphatase"/>
    <property type="match status" value="1"/>
</dbReference>
<evidence type="ECO:0000256" key="2">
    <source>
        <dbReference type="ARBA" id="ARBA00010621"/>
    </source>
</evidence>
<feature type="transmembrane region" description="Helical" evidence="17">
    <location>
        <begin position="41"/>
        <end position="60"/>
    </location>
</feature>
<keyword evidence="6 17" id="KW-0812">Transmembrane</keyword>
<dbReference type="InterPro" id="IPR003824">
    <property type="entry name" value="UppP"/>
</dbReference>
<reference evidence="18 19" key="1">
    <citation type="submission" date="2018-03" db="EMBL/GenBank/DDBJ databases">
        <title>Genomic Encyclopedia of Type Strains, Phase III (KMG-III): the genomes of soil and plant-associated and newly described type strains.</title>
        <authorList>
            <person name="Whitman W."/>
        </authorList>
    </citation>
    <scope>NUCLEOTIDE SEQUENCE [LARGE SCALE GENOMIC DNA]</scope>
    <source>
        <strain evidence="18 19">CGMCC 1.07653</strain>
    </source>
</reference>
<dbReference type="Pfam" id="PF02673">
    <property type="entry name" value="BacA"/>
    <property type="match status" value="1"/>
</dbReference>
<protein>
    <recommendedName>
        <fullName evidence="4 17">Undecaprenyl-diphosphatase</fullName>
        <ecNumber evidence="3 17">3.6.1.27</ecNumber>
    </recommendedName>
    <alternativeName>
        <fullName evidence="15 17">Bacitracin resistance protein</fullName>
    </alternativeName>
    <alternativeName>
        <fullName evidence="14 17">Undecaprenyl pyrophosphate phosphatase</fullName>
    </alternativeName>
</protein>
<dbReference type="OrthoDB" id="9808289at2"/>
<evidence type="ECO:0000256" key="9">
    <source>
        <dbReference type="ARBA" id="ARBA00022984"/>
    </source>
</evidence>
<comment type="function">
    <text evidence="17">Catalyzes the dephosphorylation of undecaprenyl diphosphate (UPP). Confers resistance to bacitracin.</text>
</comment>
<name>A0A2P8HAP3_9BACI</name>
<dbReference type="EC" id="3.6.1.27" evidence="3 17"/>
<dbReference type="AlphaFoldDB" id="A0A2P8HAP3"/>
<comment type="subcellular location">
    <subcellularLocation>
        <location evidence="1 17">Cell membrane</location>
        <topology evidence="1 17">Multi-pass membrane protein</topology>
    </subcellularLocation>
</comment>
<dbReference type="GO" id="GO:0050380">
    <property type="term" value="F:undecaprenyl-diphosphatase activity"/>
    <property type="evidence" value="ECO:0007669"/>
    <property type="project" value="UniProtKB-UniRule"/>
</dbReference>
<dbReference type="GO" id="GO:0046677">
    <property type="term" value="P:response to antibiotic"/>
    <property type="evidence" value="ECO:0007669"/>
    <property type="project" value="UniProtKB-UniRule"/>
</dbReference>
<keyword evidence="11 17" id="KW-0472">Membrane</keyword>
<evidence type="ECO:0000256" key="8">
    <source>
        <dbReference type="ARBA" id="ARBA00022960"/>
    </source>
</evidence>
<evidence type="ECO:0000256" key="10">
    <source>
        <dbReference type="ARBA" id="ARBA00022989"/>
    </source>
</evidence>
<feature type="transmembrane region" description="Helical" evidence="17">
    <location>
        <begin position="249"/>
        <end position="267"/>
    </location>
</feature>
<dbReference type="PANTHER" id="PTHR30622:SF2">
    <property type="entry name" value="UNDECAPRENYL-DIPHOSPHATASE"/>
    <property type="match status" value="1"/>
</dbReference>
<keyword evidence="12 17" id="KW-0046">Antibiotic resistance</keyword>
<evidence type="ECO:0000256" key="12">
    <source>
        <dbReference type="ARBA" id="ARBA00023251"/>
    </source>
</evidence>
<evidence type="ECO:0000256" key="6">
    <source>
        <dbReference type="ARBA" id="ARBA00022692"/>
    </source>
</evidence>
<dbReference type="Proteomes" id="UP000242310">
    <property type="component" value="Unassembled WGS sequence"/>
</dbReference>
<feature type="transmembrane region" description="Helical" evidence="17">
    <location>
        <begin position="186"/>
        <end position="206"/>
    </location>
</feature>
<comment type="catalytic activity">
    <reaction evidence="16 17">
        <text>di-trans,octa-cis-undecaprenyl diphosphate + H2O = di-trans,octa-cis-undecaprenyl phosphate + phosphate + H(+)</text>
        <dbReference type="Rhea" id="RHEA:28094"/>
        <dbReference type="ChEBI" id="CHEBI:15377"/>
        <dbReference type="ChEBI" id="CHEBI:15378"/>
        <dbReference type="ChEBI" id="CHEBI:43474"/>
        <dbReference type="ChEBI" id="CHEBI:58405"/>
        <dbReference type="ChEBI" id="CHEBI:60392"/>
        <dbReference type="EC" id="3.6.1.27"/>
    </reaction>
</comment>
<comment type="miscellaneous">
    <text evidence="17">Bacitracin is thought to be involved in the inhibition of peptidoglycan synthesis by sequestering undecaprenyl diphosphate, thereby reducing the pool of lipid carrier available.</text>
</comment>
<evidence type="ECO:0000256" key="13">
    <source>
        <dbReference type="ARBA" id="ARBA00023316"/>
    </source>
</evidence>
<feature type="transmembrane region" description="Helical" evidence="17">
    <location>
        <begin position="117"/>
        <end position="133"/>
    </location>
</feature>
<dbReference type="PANTHER" id="PTHR30622">
    <property type="entry name" value="UNDECAPRENYL-DIPHOSPHATASE"/>
    <property type="match status" value="1"/>
</dbReference>